<evidence type="ECO:0000256" key="3">
    <source>
        <dbReference type="SAM" id="MobiDB-lite"/>
    </source>
</evidence>
<evidence type="ECO:0000313" key="5">
    <source>
        <dbReference type="Proteomes" id="UP001445335"/>
    </source>
</evidence>
<organism evidence="4 5">
    <name type="scientific">Elliptochloris bilobata</name>
    <dbReference type="NCBI Taxonomy" id="381761"/>
    <lineage>
        <taxon>Eukaryota</taxon>
        <taxon>Viridiplantae</taxon>
        <taxon>Chlorophyta</taxon>
        <taxon>core chlorophytes</taxon>
        <taxon>Trebouxiophyceae</taxon>
        <taxon>Trebouxiophyceae incertae sedis</taxon>
        <taxon>Elliptochloris clade</taxon>
        <taxon>Elliptochloris</taxon>
    </lineage>
</organism>
<reference evidence="4 5" key="1">
    <citation type="journal article" date="2024" name="Nat. Commun.">
        <title>Phylogenomics reveals the evolutionary origins of lichenization in chlorophyte algae.</title>
        <authorList>
            <person name="Puginier C."/>
            <person name="Libourel C."/>
            <person name="Otte J."/>
            <person name="Skaloud P."/>
            <person name="Haon M."/>
            <person name="Grisel S."/>
            <person name="Petersen M."/>
            <person name="Berrin J.G."/>
            <person name="Delaux P.M."/>
            <person name="Dal Grande F."/>
            <person name="Keller J."/>
        </authorList>
    </citation>
    <scope>NUCLEOTIDE SEQUENCE [LARGE SCALE GENOMIC DNA]</scope>
    <source>
        <strain evidence="4 5">SAG 245.80</strain>
    </source>
</reference>
<dbReference type="EMBL" id="JALJOU010000111">
    <property type="protein sequence ID" value="KAK9820945.1"/>
    <property type="molecule type" value="Genomic_DNA"/>
</dbReference>
<comment type="subcellular location">
    <subcellularLocation>
        <location evidence="2">Membrane</location>
        <topology evidence="2">Multi-pass membrane protein</topology>
    </subcellularLocation>
</comment>
<feature type="transmembrane region" description="Helical" evidence="2">
    <location>
        <begin position="438"/>
        <end position="458"/>
    </location>
</feature>
<dbReference type="GO" id="GO:0015095">
    <property type="term" value="F:magnesium ion transmembrane transporter activity"/>
    <property type="evidence" value="ECO:0007669"/>
    <property type="project" value="TreeGrafter"/>
</dbReference>
<proteinExistence type="inferred from homology"/>
<feature type="transmembrane region" description="Helical" evidence="2">
    <location>
        <begin position="473"/>
        <end position="496"/>
    </location>
</feature>
<sequence length="502" mass="54971">MHHTDSGMFDVAYEPLAGASGTEDERAEEGRGWWKPAGQSHLAPPSGQTSGAASPTGSGAVGRSRQTSPRSSKKAVKAAGAPRESRARRASWLVLTRAAVKTFFVSDKRGVIQKFKLGVPIRDMRLLDPNLLTSETGKVLVRDNAIVFSMEHARLIITADCVIIPQSGFDHSPLAQHFSTLLEEHITEAAQEAQARDFAAGQAAERIQDAVELDDVSDDSSGFRHEVMPLPFELQMLEVALGAVCALCSQLVKELEAVAHPALDALTKHVTTGNLERVRKVKTRHQRLWTRVVTVREELQRFLEDDDDMMKMCLTRKKLLEHANASVGLTSAPSFANNARRSGSMSLGSLPRFSGWPPATPASPRGPAGAPAGDGGGAGDNDSEESIEAVENLLESYFMQIDASYDRLVSIGEYIKDTEEYINIELDSSRNRLIRLEIIITSATFGVAMFSLVAGILGENLVLPARITKGVHSFWLINIVTFSLCLVFFMGLMLYIRWRRLM</sequence>
<dbReference type="Gene3D" id="1.20.58.340">
    <property type="entry name" value="Magnesium transport protein CorA, transmembrane region"/>
    <property type="match status" value="1"/>
</dbReference>
<comment type="similarity">
    <text evidence="1 2">Belongs to the CorA metal ion transporter (MIT) (TC 1.A.35.5) family.</text>
</comment>
<evidence type="ECO:0000313" key="4">
    <source>
        <dbReference type="EMBL" id="KAK9820945.1"/>
    </source>
</evidence>
<gene>
    <name evidence="4" type="ORF">WJX81_001015</name>
</gene>
<name>A0AAW1QHM8_9CHLO</name>
<protein>
    <recommendedName>
        <fullName evidence="2">Magnesium transporter</fullName>
    </recommendedName>
</protein>
<feature type="compositionally biased region" description="Low complexity" evidence="3">
    <location>
        <begin position="362"/>
        <end position="371"/>
    </location>
</feature>
<keyword evidence="2" id="KW-0813">Transport</keyword>
<dbReference type="CDD" id="cd12823">
    <property type="entry name" value="Mrs2_Mfm1p-like"/>
    <property type="match status" value="1"/>
</dbReference>
<keyword evidence="2" id="KW-0406">Ion transport</keyword>
<dbReference type="Proteomes" id="UP001445335">
    <property type="component" value="Unassembled WGS sequence"/>
</dbReference>
<evidence type="ECO:0000256" key="2">
    <source>
        <dbReference type="RuleBase" id="RU366041"/>
    </source>
</evidence>
<dbReference type="Pfam" id="PF22099">
    <property type="entry name" value="MRS2-like"/>
    <property type="match status" value="1"/>
</dbReference>
<dbReference type="GO" id="GO:0016020">
    <property type="term" value="C:membrane"/>
    <property type="evidence" value="ECO:0007669"/>
    <property type="project" value="UniProtKB-SubCell"/>
</dbReference>
<keyword evidence="2" id="KW-0812">Transmembrane</keyword>
<feature type="region of interest" description="Disordered" evidence="3">
    <location>
        <begin position="353"/>
        <end position="385"/>
    </location>
</feature>
<evidence type="ECO:0000256" key="1">
    <source>
        <dbReference type="ARBA" id="ARBA00007535"/>
    </source>
</evidence>
<feature type="compositionally biased region" description="Polar residues" evidence="3">
    <location>
        <begin position="46"/>
        <end position="57"/>
    </location>
</feature>
<dbReference type="Gene3D" id="2.40.128.330">
    <property type="match status" value="1"/>
</dbReference>
<feature type="region of interest" description="Disordered" evidence="3">
    <location>
        <begin position="1"/>
        <end position="83"/>
    </location>
</feature>
<dbReference type="PANTHER" id="PTHR13890:SF31">
    <property type="entry name" value="MAGNESIUM TRANSPORTER MRS2-2-RELATED"/>
    <property type="match status" value="1"/>
</dbReference>
<dbReference type="PANTHER" id="PTHR13890">
    <property type="entry name" value="RNA SPLICING PROTEIN MRS2, MITOCHONDRIAL"/>
    <property type="match status" value="1"/>
</dbReference>
<comment type="caution">
    <text evidence="4">The sequence shown here is derived from an EMBL/GenBank/DDBJ whole genome shotgun (WGS) entry which is preliminary data.</text>
</comment>
<accession>A0AAW1QHM8</accession>
<keyword evidence="5" id="KW-1185">Reference proteome</keyword>
<keyword evidence="2" id="KW-0460">Magnesium</keyword>
<dbReference type="InterPro" id="IPR039204">
    <property type="entry name" value="MRS2-like"/>
</dbReference>
<keyword evidence="2" id="KW-0472">Membrane</keyword>
<dbReference type="AlphaFoldDB" id="A0AAW1QHM8"/>
<comment type="function">
    <text evidence="2">Magnesium transporter that may mediate the influx of magnesium.</text>
</comment>
<keyword evidence="2" id="KW-1133">Transmembrane helix</keyword>